<feature type="region of interest" description="Disordered" evidence="1">
    <location>
        <begin position="201"/>
        <end position="333"/>
    </location>
</feature>
<feature type="compositionally biased region" description="Low complexity" evidence="1">
    <location>
        <begin position="265"/>
        <end position="274"/>
    </location>
</feature>
<dbReference type="OrthoDB" id="3261081at2"/>
<evidence type="ECO:0000256" key="2">
    <source>
        <dbReference type="SAM" id="Phobius"/>
    </source>
</evidence>
<dbReference type="Proteomes" id="UP000204221">
    <property type="component" value="Chromosome"/>
</dbReference>
<feature type="transmembrane region" description="Helical" evidence="2">
    <location>
        <begin position="104"/>
        <end position="122"/>
    </location>
</feature>
<dbReference type="InterPro" id="IPR049713">
    <property type="entry name" value="Pr6Pr-like"/>
</dbReference>
<keyword evidence="2" id="KW-1133">Transmembrane helix</keyword>
<gene>
    <name evidence="3" type="ORF">AHOG_06550</name>
</gene>
<feature type="compositionally biased region" description="Pro residues" evidence="1">
    <location>
        <begin position="222"/>
        <end position="237"/>
    </location>
</feature>
<feature type="compositionally biased region" description="Pro residues" evidence="1">
    <location>
        <begin position="281"/>
        <end position="303"/>
    </location>
</feature>
<dbReference type="NCBIfam" id="NF038065">
    <property type="entry name" value="Pr6Pr"/>
    <property type="match status" value="1"/>
</dbReference>
<keyword evidence="2" id="KW-0472">Membrane</keyword>
<accession>A0A221VZL5</accession>
<keyword evidence="4" id="KW-1185">Reference proteome</keyword>
<feature type="transmembrane region" description="Helical" evidence="2">
    <location>
        <begin position="74"/>
        <end position="92"/>
    </location>
</feature>
<dbReference type="PRINTS" id="PR01217">
    <property type="entry name" value="PRICHEXTENSN"/>
</dbReference>
<name>A0A221VZL5_9PSEU</name>
<dbReference type="RefSeq" id="WP_093940554.1">
    <property type="nucleotide sequence ID" value="NZ_CP022521.1"/>
</dbReference>
<dbReference type="EMBL" id="CP022521">
    <property type="protein sequence ID" value="ASO18960.1"/>
    <property type="molecule type" value="Genomic_DNA"/>
</dbReference>
<proteinExistence type="predicted"/>
<feature type="transmembrane region" description="Helical" evidence="2">
    <location>
        <begin position="43"/>
        <end position="62"/>
    </location>
</feature>
<evidence type="ECO:0000256" key="1">
    <source>
        <dbReference type="SAM" id="MobiDB-lite"/>
    </source>
</evidence>
<feature type="transmembrane region" description="Helical" evidence="2">
    <location>
        <begin position="134"/>
        <end position="152"/>
    </location>
</feature>
<protein>
    <submittedName>
        <fullName evidence="3">Uncharacterized protein</fullName>
    </submittedName>
</protein>
<evidence type="ECO:0000313" key="4">
    <source>
        <dbReference type="Proteomes" id="UP000204221"/>
    </source>
</evidence>
<feature type="compositionally biased region" description="Pro residues" evidence="1">
    <location>
        <begin position="313"/>
        <end position="333"/>
    </location>
</feature>
<reference evidence="3 4" key="1">
    <citation type="submission" date="2017-07" db="EMBL/GenBank/DDBJ databases">
        <title>Complete genome sequence of Actinoalloteichus hoggarensis DSM 45943, type strain of Actinoalloteichus hoggarensis.</title>
        <authorList>
            <person name="Ruckert C."/>
            <person name="Nouioui I."/>
            <person name="Willmese J."/>
            <person name="van Wezel G."/>
            <person name="Klenk H.-P."/>
            <person name="Kalinowski J."/>
            <person name="Zotchev S.B."/>
        </authorList>
    </citation>
    <scope>NUCLEOTIDE SEQUENCE [LARGE SCALE GENOMIC DNA]</scope>
    <source>
        <strain evidence="3 4">DSM 45943</strain>
    </source>
</reference>
<keyword evidence="2" id="KW-0812">Transmembrane</keyword>
<evidence type="ECO:0000313" key="3">
    <source>
        <dbReference type="EMBL" id="ASO18960.1"/>
    </source>
</evidence>
<feature type="transmembrane region" description="Helical" evidence="2">
    <location>
        <begin position="164"/>
        <end position="186"/>
    </location>
</feature>
<dbReference type="KEGG" id="ahg:AHOG_06550"/>
<feature type="compositionally biased region" description="Pro residues" evidence="1">
    <location>
        <begin position="247"/>
        <end position="264"/>
    </location>
</feature>
<dbReference type="AlphaFoldDB" id="A0A221VZL5"/>
<organism evidence="3 4">
    <name type="scientific">Actinoalloteichus hoggarensis</name>
    <dbReference type="NCBI Taxonomy" id="1470176"/>
    <lineage>
        <taxon>Bacteria</taxon>
        <taxon>Bacillati</taxon>
        <taxon>Actinomycetota</taxon>
        <taxon>Actinomycetes</taxon>
        <taxon>Pseudonocardiales</taxon>
        <taxon>Pseudonocardiaceae</taxon>
        <taxon>Actinoalloteichus</taxon>
    </lineage>
</organism>
<feature type="transmembrane region" description="Helical" evidence="2">
    <location>
        <begin position="7"/>
        <end position="31"/>
    </location>
</feature>
<sequence>MPRVHPGVLIGVSIWRLLIVASAFTGFWLYYGGHLPNLTFLTQLGNLFTSIVYLVLLLYPLFTGGRRHEPASSWIRGATTVLMTLVGGTYLTMMSGSLTHPRDLLTHAVTPLLVLVDWAAVGRGQQRTRWWHPLTWPVFPLLYIVCYVTAGWDNYPFLDPRDGGFAGVVVGFLVGLIVVGYVLYGLAALVGAIRRSVAPDAPGGTAPPGHHPPHPGGGPQRFGPPPSGSPQPDPPQFGSPRSGPSQYGPPPGPAGAPPRPPGDPRLPAGGLPPFAGGGGPSRPPQDGRPPFTPVTGSPWPPSGGRPRPGQPGGTPPQPGPPPPSHGGSPLPPR</sequence>